<dbReference type="Pfam" id="PF17479">
    <property type="entry name" value="DUF3048_C"/>
    <property type="match status" value="1"/>
</dbReference>
<organism evidence="4 5">
    <name type="scientific">Virgibacillus tibetensis</name>
    <dbReference type="NCBI Taxonomy" id="3042313"/>
    <lineage>
        <taxon>Bacteria</taxon>
        <taxon>Bacillati</taxon>
        <taxon>Bacillota</taxon>
        <taxon>Bacilli</taxon>
        <taxon>Bacillales</taxon>
        <taxon>Bacillaceae</taxon>
        <taxon>Virgibacillus</taxon>
    </lineage>
</organism>
<dbReference type="EMBL" id="JARZFX010000005">
    <property type="protein sequence ID" value="MEC5424348.1"/>
    <property type="molecule type" value="Genomic_DNA"/>
</dbReference>
<dbReference type="InterPro" id="IPR035328">
    <property type="entry name" value="DUF3048_C"/>
</dbReference>
<keyword evidence="5" id="KW-1185">Reference proteome</keyword>
<gene>
    <name evidence="4" type="ORF">QGM71_12680</name>
</gene>
<dbReference type="RefSeq" id="WP_327607911.1">
    <property type="nucleotide sequence ID" value="NZ_JARZFX010000005.1"/>
</dbReference>
<evidence type="ECO:0000259" key="3">
    <source>
        <dbReference type="Pfam" id="PF17479"/>
    </source>
</evidence>
<dbReference type="Pfam" id="PF11258">
    <property type="entry name" value="DUF3048"/>
    <property type="match status" value="1"/>
</dbReference>
<protein>
    <submittedName>
        <fullName evidence="4">DUF3048 domain-containing protein</fullName>
    </submittedName>
</protein>
<dbReference type="PROSITE" id="PS51257">
    <property type="entry name" value="PROKAR_LIPOPROTEIN"/>
    <property type="match status" value="1"/>
</dbReference>
<evidence type="ECO:0000259" key="2">
    <source>
        <dbReference type="Pfam" id="PF11258"/>
    </source>
</evidence>
<dbReference type="InterPro" id="IPR023158">
    <property type="entry name" value="YerB-like_sf"/>
</dbReference>
<evidence type="ECO:0000256" key="1">
    <source>
        <dbReference type="SAM" id="MobiDB-lite"/>
    </source>
</evidence>
<proteinExistence type="predicted"/>
<comment type="caution">
    <text evidence="4">The sequence shown here is derived from an EMBL/GenBank/DDBJ whole genome shotgun (WGS) entry which is preliminary data.</text>
</comment>
<evidence type="ECO:0000313" key="4">
    <source>
        <dbReference type="EMBL" id="MEC5424348.1"/>
    </source>
</evidence>
<feature type="domain" description="DUF3048" evidence="3">
    <location>
        <begin position="224"/>
        <end position="333"/>
    </location>
</feature>
<name>A0ABU6KGA5_9BACI</name>
<sequence length="350" mass="39170">MRKLVCMLLVAFLLVGCSKDEKKVQDNEPKENNVEEKTDPPKATEEFENIYPLTGMGTNNAVDNKIVSVMVNNHPSARPQSGLSKADIVFEILAEGQITRLLAFYQSEMPVVVGPVRSSREYYFELANMYQALYVYHGAANFINDMIKNRGIEHLDGAIYDNDGNLFKRESFRKAPHNSYLQFGAAYDVAEGKGYETTAEYEPLAFLAADELSDLSGDPAEQAEIAYSKNAIYNVEYKYDDSTEKYTRFSNQEETVELDTGDLIELDNIFIIETSHQVIDDAGRRAIDLLSGGDAYLIQKGIVQEVQWETRDGRVIPVRDGKPIGLVPGKTWINVIPANPGLQQTVTITN</sequence>
<accession>A0ABU6KGA5</accession>
<dbReference type="Proteomes" id="UP001335737">
    <property type="component" value="Unassembled WGS sequence"/>
</dbReference>
<feature type="region of interest" description="Disordered" evidence="1">
    <location>
        <begin position="23"/>
        <end position="43"/>
    </location>
</feature>
<evidence type="ECO:0000313" key="5">
    <source>
        <dbReference type="Proteomes" id="UP001335737"/>
    </source>
</evidence>
<dbReference type="SUPFAM" id="SSF159774">
    <property type="entry name" value="YerB-like"/>
    <property type="match status" value="1"/>
</dbReference>
<feature type="domain" description="DUF3048" evidence="2">
    <location>
        <begin position="53"/>
        <end position="195"/>
    </location>
</feature>
<dbReference type="InterPro" id="IPR021416">
    <property type="entry name" value="DUF3048_N"/>
</dbReference>
<dbReference type="Gene3D" id="3.50.90.10">
    <property type="entry name" value="YerB-like"/>
    <property type="match status" value="1"/>
</dbReference>
<reference evidence="4 5" key="1">
    <citation type="journal article" date="2024" name="Int. J. Syst. Evol. Microbiol.">
        <title>Virgibacillus tibetensis sp. nov., isolated from salt lake on the Tibetan Plateau of China.</title>
        <authorList>
            <person name="Phurbu D."/>
            <person name="Liu Z.-X."/>
            <person name="Wang R."/>
            <person name="Zheng Y.-Y."/>
            <person name="Liu H.-C."/>
            <person name="Zhou Y.-G."/>
            <person name="Yu Y.-J."/>
            <person name="Li A.-H."/>
        </authorList>
    </citation>
    <scope>NUCLEOTIDE SEQUENCE [LARGE SCALE GENOMIC DNA]</scope>
    <source>
        <strain evidence="4 5">C22-A2</strain>
    </source>
</reference>